<gene>
    <name evidence="2" type="ORF">Psuf_075400</name>
</gene>
<evidence type="ECO:0000313" key="2">
    <source>
        <dbReference type="EMBL" id="BCB90227.1"/>
    </source>
</evidence>
<keyword evidence="1" id="KW-0472">Membrane</keyword>
<evidence type="ECO:0000313" key="3">
    <source>
        <dbReference type="Proteomes" id="UP000503011"/>
    </source>
</evidence>
<feature type="transmembrane region" description="Helical" evidence="1">
    <location>
        <begin position="40"/>
        <end position="60"/>
    </location>
</feature>
<dbReference type="KEGG" id="psuu:Psuf_075400"/>
<reference evidence="2 3" key="1">
    <citation type="submission" date="2020-03" db="EMBL/GenBank/DDBJ databases">
        <title>Whole genome shotgun sequence of Phytohabitans suffuscus NBRC 105367.</title>
        <authorList>
            <person name="Komaki H."/>
            <person name="Tamura T."/>
        </authorList>
    </citation>
    <scope>NUCLEOTIDE SEQUENCE [LARGE SCALE GENOMIC DNA]</scope>
    <source>
        <strain evidence="2 3">NBRC 105367</strain>
    </source>
</reference>
<dbReference type="Proteomes" id="UP000503011">
    <property type="component" value="Chromosome"/>
</dbReference>
<organism evidence="2 3">
    <name type="scientific">Phytohabitans suffuscus</name>
    <dbReference type="NCBI Taxonomy" id="624315"/>
    <lineage>
        <taxon>Bacteria</taxon>
        <taxon>Bacillati</taxon>
        <taxon>Actinomycetota</taxon>
        <taxon>Actinomycetes</taxon>
        <taxon>Micromonosporales</taxon>
        <taxon>Micromonosporaceae</taxon>
    </lineage>
</organism>
<keyword evidence="1" id="KW-0812">Transmembrane</keyword>
<dbReference type="EMBL" id="AP022871">
    <property type="protein sequence ID" value="BCB90227.1"/>
    <property type="molecule type" value="Genomic_DNA"/>
</dbReference>
<accession>A0A6F8YVQ9</accession>
<name>A0A6F8YVQ9_9ACTN</name>
<reference evidence="2 3" key="2">
    <citation type="submission" date="2020-03" db="EMBL/GenBank/DDBJ databases">
        <authorList>
            <person name="Ichikawa N."/>
            <person name="Kimura A."/>
            <person name="Kitahashi Y."/>
            <person name="Uohara A."/>
        </authorList>
    </citation>
    <scope>NUCLEOTIDE SEQUENCE [LARGE SCALE GENOMIC DNA]</scope>
    <source>
        <strain evidence="2 3">NBRC 105367</strain>
    </source>
</reference>
<proteinExistence type="predicted"/>
<keyword evidence="1" id="KW-1133">Transmembrane helix</keyword>
<feature type="transmembrane region" description="Helical" evidence="1">
    <location>
        <begin position="67"/>
        <end position="86"/>
    </location>
</feature>
<sequence length="284" mass="30153">MDGHVLPPLKGYFTAPGESWFWGERHAAAREQLTWPPEMALLPGIALIVLATAGLFFSSFRARHRALLAIGVVGTGLLGLGATLGGDGDPGYITLSKHLPGWDALRTPGRMMIWTSLLLAILAAGAITEAVRNADLLRPRARLVARAALVVPLLLVFGESLNRTGHPPVPQPPAAMAAAREPLLILPSGGLIDLHYMLWSTDGFPRIANGLAGFEPTSQGQTKALTVTFPDQGSIAYLRGIGVKDVLVLPEHLPGTPWDGLTTRPIDGLGIAREDIGGAVLYRL</sequence>
<evidence type="ECO:0000256" key="1">
    <source>
        <dbReference type="SAM" id="Phobius"/>
    </source>
</evidence>
<keyword evidence="3" id="KW-1185">Reference proteome</keyword>
<feature type="transmembrane region" description="Helical" evidence="1">
    <location>
        <begin position="111"/>
        <end position="131"/>
    </location>
</feature>
<protein>
    <submittedName>
        <fullName evidence="2">Uncharacterized protein</fullName>
    </submittedName>
</protein>
<dbReference type="AlphaFoldDB" id="A0A6F8YVQ9"/>